<evidence type="ECO:0000256" key="3">
    <source>
        <dbReference type="ARBA" id="ARBA00022989"/>
    </source>
</evidence>
<evidence type="ECO:0000313" key="7">
    <source>
        <dbReference type="Proteomes" id="UP000295537"/>
    </source>
</evidence>
<dbReference type="Proteomes" id="UP000295537">
    <property type="component" value="Unassembled WGS sequence"/>
</dbReference>
<comment type="caution">
    <text evidence="6">The sequence shown here is derived from an EMBL/GenBank/DDBJ whole genome shotgun (WGS) entry which is preliminary data.</text>
</comment>
<reference evidence="6 7" key="1">
    <citation type="submission" date="2019-03" db="EMBL/GenBank/DDBJ databases">
        <title>Genomic Encyclopedia of Type Strains, Phase IV (KMG-IV): sequencing the most valuable type-strain genomes for metagenomic binning, comparative biology and taxonomic classification.</title>
        <authorList>
            <person name="Goeker M."/>
        </authorList>
    </citation>
    <scope>NUCLEOTIDE SEQUENCE [LARGE SCALE GENOMIC DNA]</scope>
    <source>
        <strain evidence="6 7">DSM 16380</strain>
    </source>
</reference>
<accession>A0A4R2N699</accession>
<dbReference type="InterPro" id="IPR007318">
    <property type="entry name" value="Phopholipid_MeTrfase"/>
</dbReference>
<name>A0A4R2N699_9PAST</name>
<organism evidence="6 7">
    <name type="scientific">Nicoletella semolina</name>
    <dbReference type="NCBI Taxonomy" id="271160"/>
    <lineage>
        <taxon>Bacteria</taxon>
        <taxon>Pseudomonadati</taxon>
        <taxon>Pseudomonadota</taxon>
        <taxon>Gammaproteobacteria</taxon>
        <taxon>Pasteurellales</taxon>
        <taxon>Pasteurellaceae</taxon>
        <taxon>Nicoletella</taxon>
    </lineage>
</organism>
<gene>
    <name evidence="6" type="ORF">EV693_11211</name>
</gene>
<dbReference type="GO" id="GO:0032259">
    <property type="term" value="P:methylation"/>
    <property type="evidence" value="ECO:0007669"/>
    <property type="project" value="UniProtKB-KW"/>
</dbReference>
<keyword evidence="6" id="KW-0808">Transferase</keyword>
<feature type="transmembrane region" description="Helical" evidence="5">
    <location>
        <begin position="94"/>
        <end position="121"/>
    </location>
</feature>
<keyword evidence="4 5" id="KW-0472">Membrane</keyword>
<dbReference type="AlphaFoldDB" id="A0A4R2N699"/>
<feature type="transmembrane region" description="Helical" evidence="5">
    <location>
        <begin position="42"/>
        <end position="63"/>
    </location>
</feature>
<dbReference type="Pfam" id="PF04191">
    <property type="entry name" value="PEMT"/>
    <property type="match status" value="1"/>
</dbReference>
<keyword evidence="7" id="KW-1185">Reference proteome</keyword>
<keyword evidence="6" id="KW-0489">Methyltransferase</keyword>
<keyword evidence="3 5" id="KW-1133">Transmembrane helix</keyword>
<comment type="subcellular location">
    <subcellularLocation>
        <location evidence="1">Endomembrane system</location>
        <topology evidence="1">Multi-pass membrane protein</topology>
    </subcellularLocation>
</comment>
<evidence type="ECO:0000256" key="2">
    <source>
        <dbReference type="ARBA" id="ARBA00022692"/>
    </source>
</evidence>
<dbReference type="EMBL" id="SLXJ01000012">
    <property type="protein sequence ID" value="TCP16338.1"/>
    <property type="molecule type" value="Genomic_DNA"/>
</dbReference>
<dbReference type="GO" id="GO:0008168">
    <property type="term" value="F:methyltransferase activity"/>
    <property type="evidence" value="ECO:0007669"/>
    <property type="project" value="UniProtKB-KW"/>
</dbReference>
<sequence>MNDIERERTMSLKLPPPVLFMIGIGLITFLPRYNEPVCGWRFVAALFAIISFIIAGMSVYAFLQKKTTISPLDLDKTQVLVVHSVYKVSRNPMYLSLVGLLIAWGMWTASLSFVIVVWGFIRYLTYFQILPEERMLEQKFGQVYLSYQQQVRRWL</sequence>
<evidence type="ECO:0000256" key="1">
    <source>
        <dbReference type="ARBA" id="ARBA00004127"/>
    </source>
</evidence>
<protein>
    <submittedName>
        <fullName evidence="6">Protein-S-isoprenylcysteine O-methyltransferase Ste14</fullName>
    </submittedName>
</protein>
<evidence type="ECO:0000313" key="6">
    <source>
        <dbReference type="EMBL" id="TCP16338.1"/>
    </source>
</evidence>
<dbReference type="Gene3D" id="1.20.120.1630">
    <property type="match status" value="1"/>
</dbReference>
<evidence type="ECO:0000256" key="5">
    <source>
        <dbReference type="SAM" id="Phobius"/>
    </source>
</evidence>
<proteinExistence type="predicted"/>
<dbReference type="GO" id="GO:0012505">
    <property type="term" value="C:endomembrane system"/>
    <property type="evidence" value="ECO:0007669"/>
    <property type="project" value="UniProtKB-SubCell"/>
</dbReference>
<feature type="transmembrane region" description="Helical" evidence="5">
    <location>
        <begin position="12"/>
        <end position="30"/>
    </location>
</feature>
<keyword evidence="2 5" id="KW-0812">Transmembrane</keyword>
<evidence type="ECO:0000256" key="4">
    <source>
        <dbReference type="ARBA" id="ARBA00023136"/>
    </source>
</evidence>